<proteinExistence type="predicted"/>
<keyword evidence="2" id="KW-1185">Reference proteome</keyword>
<dbReference type="EMBL" id="JMIH01000023">
    <property type="protein sequence ID" value="KEO72934.1"/>
    <property type="molecule type" value="Genomic_DNA"/>
</dbReference>
<reference evidence="1 2" key="1">
    <citation type="submission" date="2014-04" db="EMBL/GenBank/DDBJ databases">
        <title>Characterization and application of a salt tolerant electro-active bacterium.</title>
        <authorList>
            <person name="Yang L."/>
            <person name="Wei S."/>
            <person name="Tay Q.X.M."/>
        </authorList>
    </citation>
    <scope>NUCLEOTIDE SEQUENCE [LARGE SCALE GENOMIC DNA]</scope>
    <source>
        <strain evidence="1 2">LY1</strain>
    </source>
</reference>
<accession>A0A074KVG7</accession>
<dbReference type="OrthoDB" id="821601at2"/>
<dbReference type="STRING" id="1048983.EL17_15035"/>
<dbReference type="AlphaFoldDB" id="A0A074KVG7"/>
<sequence length="229" mass="27086">MEKKSKLAIKHYYGKELEKIGKSPTGFPLYVMVRYKNIKTKYASRLGIRYASEVVGNEENLRHYPDQANLVIKEEVKHIEMVREYLEDYLEIEFKPSILVNNLLEHIYLEKVVGFFDAKPKQYSYSIETVLRERSSDLVDLYRVSGPMRFMSGVLHLDKSLFENLMDISDTRVYYNYYQLFKSVSSVELNRLQFRLEKIQGDDQLKEFKIWMDKKFDEEVKGALLSVSS</sequence>
<dbReference type="Proteomes" id="UP000027821">
    <property type="component" value="Unassembled WGS sequence"/>
</dbReference>
<gene>
    <name evidence="1" type="ORF">EL17_15035</name>
</gene>
<organism evidence="1 2">
    <name type="scientific">Anditalea andensis</name>
    <dbReference type="NCBI Taxonomy" id="1048983"/>
    <lineage>
        <taxon>Bacteria</taxon>
        <taxon>Pseudomonadati</taxon>
        <taxon>Bacteroidota</taxon>
        <taxon>Cytophagia</taxon>
        <taxon>Cytophagales</taxon>
        <taxon>Cytophagaceae</taxon>
        <taxon>Anditalea</taxon>
    </lineage>
</organism>
<protein>
    <submittedName>
        <fullName evidence="1">Uncharacterized protein</fullName>
    </submittedName>
</protein>
<evidence type="ECO:0000313" key="1">
    <source>
        <dbReference type="EMBL" id="KEO72934.1"/>
    </source>
</evidence>
<dbReference type="RefSeq" id="WP_035076060.1">
    <property type="nucleotide sequence ID" value="NZ_JMIH01000023.1"/>
</dbReference>
<name>A0A074KVG7_9BACT</name>
<evidence type="ECO:0000313" key="2">
    <source>
        <dbReference type="Proteomes" id="UP000027821"/>
    </source>
</evidence>
<comment type="caution">
    <text evidence="1">The sequence shown here is derived from an EMBL/GenBank/DDBJ whole genome shotgun (WGS) entry which is preliminary data.</text>
</comment>